<dbReference type="eggNOG" id="COG3170">
    <property type="taxonomic scope" value="Bacteria"/>
</dbReference>
<gene>
    <name evidence="1" type="ordered locus">P9215_13681</name>
</gene>
<dbReference type="OrthoDB" id="542299at2"/>
<dbReference type="HOGENOM" id="CLU_454858_0_0_3"/>
<evidence type="ECO:0000313" key="1">
    <source>
        <dbReference type="EMBL" id="ABV50983.1"/>
    </source>
</evidence>
<proteinExistence type="predicted"/>
<name>A8G5V2_PROM2</name>
<accession>A8G5V2</accession>
<protein>
    <submittedName>
        <fullName evidence="1">Uncharacterized protein</fullName>
    </submittedName>
</protein>
<dbReference type="KEGG" id="pmh:P9215_13681"/>
<organism evidence="1 2">
    <name type="scientific">Prochlorococcus marinus (strain MIT 9215)</name>
    <dbReference type="NCBI Taxonomy" id="93060"/>
    <lineage>
        <taxon>Bacteria</taxon>
        <taxon>Bacillati</taxon>
        <taxon>Cyanobacteriota</taxon>
        <taxon>Cyanophyceae</taxon>
        <taxon>Synechococcales</taxon>
        <taxon>Prochlorococcaceae</taxon>
        <taxon>Prochlorococcus</taxon>
    </lineage>
</organism>
<dbReference type="STRING" id="93060.P9215_13681"/>
<dbReference type="EMBL" id="CP000825">
    <property type="protein sequence ID" value="ABV50983.1"/>
    <property type="molecule type" value="Genomic_DNA"/>
</dbReference>
<evidence type="ECO:0000313" key="2">
    <source>
        <dbReference type="Proteomes" id="UP000002014"/>
    </source>
</evidence>
<dbReference type="Proteomes" id="UP000002014">
    <property type="component" value="Chromosome"/>
</dbReference>
<sequence>MRLIFYIFLISQLLNFLGVFAEKVKEDLYGSNSVKWEKVEENKSKSLKKIIWKSYKNDEFYFGNEKQQQGSITNRTNSSKEERISESLKNLGSSITEIEPYLPLNNFLEKGNFQTSVRWKSSFEGGASGGTGQQIPSFIFDYGISDSSLITINFSEADDKLYNKINGQKVDYHWQNYAFSFKKKILNNNENSFVISIVPTLEYWRHASGSKDSKSIYNQKDSLESRDRFDNLIGSLSLPISKKLNDNFTALIVPGVIFLPEKLGSKGIGKNAYGNNFYIGSGIVLDIAKDFNFLASYTSPLGPGNNYFDKDLNYSRKPIYSIGLGWDVNSKIGIEGKITNSFGASPSTGLLTIPSDNKPLYSANISYKPHGEDTYLNPLNERDKLISNGGITVNNALIPRFGTSQIKFNYDSKGNLFSSYGYSLSNIFKLELINIGSFNEVNISGNKNSNLYSTYLDDSNLNFRLGGKLLIFSPQKNDLYWVSLRSSVGRNNDTNQGYLFSEFINTFRVNNWLTLNVSPKYFFSGVESFGGIGFSSYINLFDNLMLIPEINTSFKNDSDMNSTLALRYSFTPEKSLDLYYSNAVGVQDIGQFLKDKDYRLGIKLNFLL</sequence>
<dbReference type="AlphaFoldDB" id="A8G5V2"/>
<reference evidence="1 2" key="1">
    <citation type="journal article" date="2007" name="PLoS Genet.">
        <title>Patterns and implications of gene gain and loss in the evolution of Prochlorococcus.</title>
        <authorList>
            <person name="Kettler G.C."/>
            <person name="Martiny A.C."/>
            <person name="Huang K."/>
            <person name="Zucker J."/>
            <person name="Coleman M.L."/>
            <person name="Rodrigue S."/>
            <person name="Chen F."/>
            <person name="Lapidus A."/>
            <person name="Ferriera S."/>
            <person name="Johnson J."/>
            <person name="Steglich C."/>
            <person name="Church G.M."/>
            <person name="Richardson P."/>
            <person name="Chisholm S.W."/>
        </authorList>
    </citation>
    <scope>NUCLEOTIDE SEQUENCE [LARGE SCALE GENOMIC DNA]</scope>
    <source>
        <strain evidence="1 2">MIT 9215</strain>
    </source>
</reference>
<dbReference type="RefSeq" id="WP_012008037.1">
    <property type="nucleotide sequence ID" value="NC_009840.1"/>
</dbReference>